<gene>
    <name evidence="2" type="ORF">H312_01311</name>
</gene>
<evidence type="ECO:0000313" key="2">
    <source>
        <dbReference type="EMBL" id="KCZ81234.1"/>
    </source>
</evidence>
<feature type="compositionally biased region" description="Basic and acidic residues" evidence="1">
    <location>
        <begin position="185"/>
        <end position="194"/>
    </location>
</feature>
<feature type="compositionally biased region" description="Basic and acidic residues" evidence="1">
    <location>
        <begin position="391"/>
        <end position="404"/>
    </location>
</feature>
<dbReference type="EMBL" id="KK365146">
    <property type="protein sequence ID" value="KCZ81234.1"/>
    <property type="molecule type" value="Genomic_DNA"/>
</dbReference>
<feature type="compositionally biased region" description="Low complexity" evidence="1">
    <location>
        <begin position="355"/>
        <end position="368"/>
    </location>
</feature>
<feature type="region of interest" description="Disordered" evidence="1">
    <location>
        <begin position="265"/>
        <end position="303"/>
    </location>
</feature>
<dbReference type="OrthoDB" id="10398719at2759"/>
<dbReference type="AlphaFoldDB" id="A0A059F2L0"/>
<dbReference type="HOGENOM" id="CLU_021477_0_0_1"/>
<feature type="compositionally biased region" description="Polar residues" evidence="1">
    <location>
        <begin position="338"/>
        <end position="348"/>
    </location>
</feature>
<feature type="compositionally biased region" description="Basic and acidic residues" evidence="1">
    <location>
        <begin position="326"/>
        <end position="337"/>
    </location>
</feature>
<keyword evidence="3" id="KW-1185">Reference proteome</keyword>
<feature type="region of interest" description="Disordered" evidence="1">
    <location>
        <begin position="324"/>
        <end position="428"/>
    </location>
</feature>
<feature type="region of interest" description="Disordered" evidence="1">
    <location>
        <begin position="112"/>
        <end position="145"/>
    </location>
</feature>
<name>A0A059F2L0_9MICR</name>
<feature type="region of interest" description="Disordered" evidence="1">
    <location>
        <begin position="180"/>
        <end position="199"/>
    </location>
</feature>
<reference evidence="3" key="1">
    <citation type="submission" date="2013-02" db="EMBL/GenBank/DDBJ databases">
        <authorList>
            <consortium name="The Broad Institute Genome Sequencing Platform"/>
            <person name="Cuomo C."/>
            <person name="Becnel J."/>
            <person name="Sanscrainte N."/>
            <person name="Walker B."/>
            <person name="Young S.K."/>
            <person name="Zeng Q."/>
            <person name="Gargeya S."/>
            <person name="Fitzgerald M."/>
            <person name="Haas B."/>
            <person name="Abouelleil A."/>
            <person name="Alvarado L."/>
            <person name="Arachchi H.M."/>
            <person name="Berlin A.M."/>
            <person name="Chapman S.B."/>
            <person name="Dewar J."/>
            <person name="Goldberg J."/>
            <person name="Griggs A."/>
            <person name="Gujja S."/>
            <person name="Hansen M."/>
            <person name="Howarth C."/>
            <person name="Imamovic A."/>
            <person name="Larimer J."/>
            <person name="McCowan C."/>
            <person name="Murphy C."/>
            <person name="Neiman D."/>
            <person name="Pearson M."/>
            <person name="Priest M."/>
            <person name="Roberts A."/>
            <person name="Saif S."/>
            <person name="Shea T."/>
            <person name="Sisk P."/>
            <person name="Sykes S."/>
            <person name="Wortman J."/>
            <person name="Nusbaum C."/>
            <person name="Birren B."/>
        </authorList>
    </citation>
    <scope>NUCLEOTIDE SEQUENCE [LARGE SCALE GENOMIC DNA]</scope>
    <source>
        <strain evidence="3">PRA339</strain>
    </source>
</reference>
<proteinExistence type="predicted"/>
<evidence type="ECO:0000313" key="3">
    <source>
        <dbReference type="Proteomes" id="UP000030655"/>
    </source>
</evidence>
<evidence type="ECO:0000256" key="1">
    <source>
        <dbReference type="SAM" id="MobiDB-lite"/>
    </source>
</evidence>
<organism evidence="2 3">
    <name type="scientific">Anncaliia algerae PRA339</name>
    <dbReference type="NCBI Taxonomy" id="1288291"/>
    <lineage>
        <taxon>Eukaryota</taxon>
        <taxon>Fungi</taxon>
        <taxon>Fungi incertae sedis</taxon>
        <taxon>Microsporidia</taxon>
        <taxon>Tubulinosematoidea</taxon>
        <taxon>Tubulinosematidae</taxon>
        <taxon>Anncaliia</taxon>
    </lineage>
</organism>
<protein>
    <submittedName>
        <fullName evidence="2">Uncharacterized protein</fullName>
    </submittedName>
</protein>
<reference evidence="2 3" key="2">
    <citation type="submission" date="2014-03" db="EMBL/GenBank/DDBJ databases">
        <title>The Genome Sequence of Anncaliia algerae insect isolate PRA339.</title>
        <authorList>
            <consortium name="The Broad Institute Genome Sequencing Platform"/>
            <consortium name="The Broad Institute Genome Sequencing Center for Infectious Disease"/>
            <person name="Cuomo C."/>
            <person name="Becnel J."/>
            <person name="Sanscrainte N."/>
            <person name="Walker B."/>
            <person name="Young S.K."/>
            <person name="Zeng Q."/>
            <person name="Gargeya S."/>
            <person name="Fitzgerald M."/>
            <person name="Haas B."/>
            <person name="Abouelleil A."/>
            <person name="Alvarado L."/>
            <person name="Arachchi H.M."/>
            <person name="Berlin A.M."/>
            <person name="Chapman S.B."/>
            <person name="Dewar J."/>
            <person name="Goldberg J."/>
            <person name="Griggs A."/>
            <person name="Gujja S."/>
            <person name="Hansen M."/>
            <person name="Howarth C."/>
            <person name="Imamovic A."/>
            <person name="Larimer J."/>
            <person name="McCowan C."/>
            <person name="Murphy C."/>
            <person name="Neiman D."/>
            <person name="Pearson M."/>
            <person name="Priest M."/>
            <person name="Roberts A."/>
            <person name="Saif S."/>
            <person name="Shea T."/>
            <person name="Sisk P."/>
            <person name="Sykes S."/>
            <person name="Wortman J."/>
            <person name="Nusbaum C."/>
            <person name="Birren B."/>
        </authorList>
    </citation>
    <scope>NUCLEOTIDE SEQUENCE [LARGE SCALE GENOMIC DNA]</scope>
    <source>
        <strain evidence="2 3">PRA339</strain>
    </source>
</reference>
<feature type="compositionally biased region" description="Basic residues" evidence="1">
    <location>
        <begin position="372"/>
        <end position="383"/>
    </location>
</feature>
<feature type="compositionally biased region" description="Basic and acidic residues" evidence="1">
    <location>
        <begin position="271"/>
        <end position="286"/>
    </location>
</feature>
<sequence length="754" mass="87665">MINPPMLIHYFCLLFASQRSRNEPITHGEPCDLSNQMNNTINMCSPEQNSVQTPFSNPPAFFAEDGWLLQPAKLIVEYDVTLATYGTLFTPCNQHLKTHKNERVEQVNFDTNLEKNKVTHENNEDAKKEDRFNNSETNTEKATENQKTDLNFMKCHTKTQEQKVEVFENGKEDSSNINIENETDLINKRSKEDENSLSTRKSYAQALNQKKPIRILTRPQNKNEDKTLVKCLGNSQKNQNQNILATSATTKNTTKKTSIMNYKSQISDTTTSKESRTCKSELEKKQPKSVGQKKYDSNSQQIRKTEKNRFKILDSLGPIVEENIEEKELDKDNKKGNDSSPIIQNQNVENKEKNISSSISNSDFSDNIPKTRNFRSRKQRRKKIPEIISSDNEKKVEGIAEKSPKSPKISDNGSFVSSHKIKRKNNKKEEKNEEDFLTECVEVNEKIKKRNIFIEFVYFFSCKHELISKTILWYDITTDEIYTKSLVDLNSTNYDANQKKEIQYYCKQFTKFIENIEIKLIFKKIIEKFNTKNSISIPLFDAYVTFVFLVFFNFNKTNCANIDHCFYRNHITVKDFKSNVELCLINNEIFSKNWDSLNDPVPFDSFESKKDTLSIKNSEAHNEASSQNEPTTSQNSDLLNESYIDYLIILLKILSLRSNSIIKEEFYDSIQEQETNTQDIGKSKIYSLLNFCWQRSLNHLNYKTMKILIEDFFKLSPSEFSKFSKRIKEARDSTGESILNRKVTRLVKGNKKIK</sequence>
<dbReference type="Proteomes" id="UP000030655">
    <property type="component" value="Unassembled WGS sequence"/>
</dbReference>
<dbReference type="VEuPathDB" id="MicrosporidiaDB:H312_01311"/>
<accession>A0A059F2L0</accession>